<comment type="similarity">
    <text evidence="2 13">Belongs to the SUA5 family.</text>
</comment>
<name>A0A506URI2_9PROT</name>
<dbReference type="PANTHER" id="PTHR17490:SF16">
    <property type="entry name" value="THREONYLCARBAMOYL-AMP SYNTHASE"/>
    <property type="match status" value="1"/>
</dbReference>
<dbReference type="GO" id="GO:0003725">
    <property type="term" value="F:double-stranded RNA binding"/>
    <property type="evidence" value="ECO:0007669"/>
    <property type="project" value="UniProtKB-UniRule"/>
</dbReference>
<comment type="subcellular location">
    <subcellularLocation>
        <location evidence="1 13">Cytoplasm</location>
    </subcellularLocation>
</comment>
<evidence type="ECO:0000313" key="17">
    <source>
        <dbReference type="Proteomes" id="UP000315037"/>
    </source>
</evidence>
<evidence type="ECO:0000256" key="12">
    <source>
        <dbReference type="ARBA" id="ARBA00048366"/>
    </source>
</evidence>
<dbReference type="EC" id="2.7.7.87" evidence="3 13"/>
<feature type="binding site" evidence="14">
    <location>
        <position position="71"/>
    </location>
    <ligand>
        <name>L-threonine</name>
        <dbReference type="ChEBI" id="CHEBI:57926"/>
    </ligand>
</feature>
<dbReference type="InterPro" id="IPR006070">
    <property type="entry name" value="Sua5-like_dom"/>
</dbReference>
<evidence type="ECO:0000313" key="16">
    <source>
        <dbReference type="EMBL" id="TPW35889.1"/>
    </source>
</evidence>
<evidence type="ECO:0000256" key="11">
    <source>
        <dbReference type="ARBA" id="ARBA00029774"/>
    </source>
</evidence>
<accession>A0A506URI2</accession>
<evidence type="ECO:0000256" key="14">
    <source>
        <dbReference type="PIRSR" id="PIRSR004930-1"/>
    </source>
</evidence>
<keyword evidence="9 13" id="KW-0547">Nucleotide-binding</keyword>
<dbReference type="GO" id="GO:0008033">
    <property type="term" value="P:tRNA processing"/>
    <property type="evidence" value="ECO:0007669"/>
    <property type="project" value="UniProtKB-KW"/>
</dbReference>
<evidence type="ECO:0000256" key="2">
    <source>
        <dbReference type="ARBA" id="ARBA00007663"/>
    </source>
</evidence>
<protein>
    <recommendedName>
        <fullName evidence="4 13">Threonylcarbamoyl-AMP synthase</fullName>
        <shortName evidence="13">TC-AMP synthase</shortName>
        <ecNumber evidence="3 13">2.7.7.87</ecNumber>
    </recommendedName>
    <alternativeName>
        <fullName evidence="11 13">L-threonylcarbamoyladenylate synthase</fullName>
    </alternativeName>
</protein>
<dbReference type="Gene3D" id="3.90.870.10">
    <property type="entry name" value="DHBP synthase"/>
    <property type="match status" value="1"/>
</dbReference>
<keyword evidence="10 13" id="KW-0067">ATP-binding</keyword>
<dbReference type="GO" id="GO:0000049">
    <property type="term" value="F:tRNA binding"/>
    <property type="evidence" value="ECO:0007669"/>
    <property type="project" value="TreeGrafter"/>
</dbReference>
<feature type="binding site" evidence="14">
    <location>
        <position position="160"/>
    </location>
    <ligand>
        <name>ATP</name>
        <dbReference type="ChEBI" id="CHEBI:30616"/>
    </ligand>
</feature>
<feature type="domain" description="YrdC-like" evidence="15">
    <location>
        <begin position="17"/>
        <end position="208"/>
    </location>
</feature>
<reference evidence="16 17" key="1">
    <citation type="submission" date="2019-03" db="EMBL/GenBank/DDBJ databases">
        <title>The complete genome sequence of Neokomagataea sp. Jb2 NBRC113641.</title>
        <authorList>
            <person name="Chua K.-O."/>
            <person name="Chan K.-G."/>
            <person name="See-Too W.-S."/>
        </authorList>
    </citation>
    <scope>NUCLEOTIDE SEQUENCE [LARGE SCALE GENOMIC DNA]</scope>
    <source>
        <strain evidence="16 17">Jb2</strain>
    </source>
</reference>
<dbReference type="InterPro" id="IPR038385">
    <property type="entry name" value="Sua5/YwlC_C"/>
</dbReference>
<evidence type="ECO:0000256" key="9">
    <source>
        <dbReference type="ARBA" id="ARBA00022741"/>
    </source>
</evidence>
<dbReference type="GO" id="GO:0005524">
    <property type="term" value="F:ATP binding"/>
    <property type="evidence" value="ECO:0007669"/>
    <property type="project" value="UniProtKB-UniRule"/>
</dbReference>
<comment type="caution">
    <text evidence="16">The sequence shown here is derived from an EMBL/GenBank/DDBJ whole genome shotgun (WGS) entry which is preliminary data.</text>
</comment>
<gene>
    <name evidence="16" type="ORF">E3202_02925</name>
</gene>
<evidence type="ECO:0000256" key="13">
    <source>
        <dbReference type="PIRNR" id="PIRNR004930"/>
    </source>
</evidence>
<dbReference type="PROSITE" id="PS51163">
    <property type="entry name" value="YRDC"/>
    <property type="match status" value="1"/>
</dbReference>
<feature type="binding site" evidence="14">
    <location>
        <position position="204"/>
    </location>
    <ligand>
        <name>ATP</name>
        <dbReference type="ChEBI" id="CHEBI:30616"/>
    </ligand>
</feature>
<organism evidence="16 17">
    <name type="scientific">Oecophyllibacter saccharovorans</name>
    <dbReference type="NCBI Taxonomy" id="2558360"/>
    <lineage>
        <taxon>Bacteria</taxon>
        <taxon>Pseudomonadati</taxon>
        <taxon>Pseudomonadota</taxon>
        <taxon>Alphaproteobacteria</taxon>
        <taxon>Acetobacterales</taxon>
        <taxon>Acetobacteraceae</taxon>
        <taxon>Oecophyllibacter</taxon>
    </lineage>
</organism>
<dbReference type="PANTHER" id="PTHR17490">
    <property type="entry name" value="SUA5"/>
    <property type="match status" value="1"/>
</dbReference>
<keyword evidence="8 13" id="KW-0548">Nucleotidyltransferase</keyword>
<feature type="binding site" evidence="14">
    <location>
        <position position="66"/>
    </location>
    <ligand>
        <name>ATP</name>
        <dbReference type="ChEBI" id="CHEBI:30616"/>
    </ligand>
</feature>
<dbReference type="InterPro" id="IPR017945">
    <property type="entry name" value="DHBP_synth_RibB-like_a/b_dom"/>
</dbReference>
<evidence type="ECO:0000256" key="5">
    <source>
        <dbReference type="ARBA" id="ARBA00022490"/>
    </source>
</evidence>
<feature type="binding site" evidence="14">
    <location>
        <position position="152"/>
    </location>
    <ligand>
        <name>ATP</name>
        <dbReference type="ChEBI" id="CHEBI:30616"/>
    </ligand>
</feature>
<evidence type="ECO:0000256" key="1">
    <source>
        <dbReference type="ARBA" id="ARBA00004496"/>
    </source>
</evidence>
<dbReference type="EMBL" id="SORZ01000001">
    <property type="protein sequence ID" value="TPW35889.1"/>
    <property type="molecule type" value="Genomic_DNA"/>
</dbReference>
<evidence type="ECO:0000256" key="10">
    <source>
        <dbReference type="ARBA" id="ARBA00022840"/>
    </source>
</evidence>
<dbReference type="Pfam" id="PF01300">
    <property type="entry name" value="Sua5_yciO_yrdC"/>
    <property type="match status" value="1"/>
</dbReference>
<keyword evidence="7 13" id="KW-0819">tRNA processing</keyword>
<keyword evidence="5 13" id="KW-0963">Cytoplasm</keyword>
<dbReference type="Gene3D" id="3.40.50.11030">
    <property type="entry name" value="Threonylcarbamoyl-AMP synthase, C-terminal domain"/>
    <property type="match status" value="1"/>
</dbReference>
<feature type="binding site" evidence="14">
    <location>
        <position position="244"/>
    </location>
    <ligand>
        <name>ATP</name>
        <dbReference type="ChEBI" id="CHEBI:30616"/>
    </ligand>
</feature>
<evidence type="ECO:0000256" key="3">
    <source>
        <dbReference type="ARBA" id="ARBA00012584"/>
    </source>
</evidence>
<evidence type="ECO:0000256" key="8">
    <source>
        <dbReference type="ARBA" id="ARBA00022695"/>
    </source>
</evidence>
<feature type="binding site" evidence="14">
    <location>
        <position position="190"/>
    </location>
    <ligand>
        <name>L-threonine</name>
        <dbReference type="ChEBI" id="CHEBI:57926"/>
    </ligand>
</feature>
<feature type="binding site" evidence="14">
    <location>
        <position position="130"/>
    </location>
    <ligand>
        <name>L-threonine</name>
        <dbReference type="ChEBI" id="CHEBI:57926"/>
    </ligand>
</feature>
<dbReference type="InterPro" id="IPR005145">
    <property type="entry name" value="Sua5_C"/>
</dbReference>
<evidence type="ECO:0000256" key="4">
    <source>
        <dbReference type="ARBA" id="ARBA00015492"/>
    </source>
</evidence>
<dbReference type="Proteomes" id="UP000315037">
    <property type="component" value="Unassembled WGS sequence"/>
</dbReference>
<evidence type="ECO:0000256" key="7">
    <source>
        <dbReference type="ARBA" id="ARBA00022694"/>
    </source>
</evidence>
<feature type="binding site" evidence="14">
    <location>
        <position position="150"/>
    </location>
    <ligand>
        <name>L-threonine</name>
        <dbReference type="ChEBI" id="CHEBI:57926"/>
    </ligand>
</feature>
<dbReference type="PIRSF" id="PIRSF004930">
    <property type="entry name" value="Tln_factor_SUA5"/>
    <property type="match status" value="1"/>
</dbReference>
<sequence length="348" mass="35959">MTGTAPSRQTERLPASYDGIRRAAELLRHGGVVAFGTETVYGLGALSTSGKAVERIYTVKGRPSFNPLISHVATATQAFAEAAPDFPLRALAHQLADAFWPGPLTLVVPRAPASRISEAVSAGLDSIALRVPQGRIVQELLALVGAPVAAPSANRSGAVSPSTARHVLDGLDGRIDAVLDSGPSGIGVESTIVDLSGERPRLLRPGGITREALEEICGPLESAAALPSSETRLPKAPGQLSSHYAPSLPVTLNVTDPATEQAVLAFGKTGEAGPANSADRLIWNLSESGNLAEAAARLYAGLRFLDTEGTRRGLKGIAVQPIPAAGLGEALNDRLKRAAAPRKAIPVS</sequence>
<dbReference type="SUPFAM" id="SSF55821">
    <property type="entry name" value="YrdC/RibB"/>
    <property type="match status" value="1"/>
</dbReference>
<dbReference type="Pfam" id="PF03481">
    <property type="entry name" value="Sua5_C"/>
    <property type="match status" value="1"/>
</dbReference>
<dbReference type="InterPro" id="IPR050156">
    <property type="entry name" value="TC-AMP_synthase_SUA5"/>
</dbReference>
<dbReference type="GO" id="GO:0005737">
    <property type="term" value="C:cytoplasm"/>
    <property type="evidence" value="ECO:0007669"/>
    <property type="project" value="UniProtKB-SubCell"/>
</dbReference>
<dbReference type="AlphaFoldDB" id="A0A506URI2"/>
<dbReference type="InterPro" id="IPR010923">
    <property type="entry name" value="T(6)A37_SUA5"/>
</dbReference>
<comment type="catalytic activity">
    <reaction evidence="12 13">
        <text>L-threonine + hydrogencarbonate + ATP = L-threonylcarbamoyladenylate + diphosphate + H2O</text>
        <dbReference type="Rhea" id="RHEA:36407"/>
        <dbReference type="ChEBI" id="CHEBI:15377"/>
        <dbReference type="ChEBI" id="CHEBI:17544"/>
        <dbReference type="ChEBI" id="CHEBI:30616"/>
        <dbReference type="ChEBI" id="CHEBI:33019"/>
        <dbReference type="ChEBI" id="CHEBI:57926"/>
        <dbReference type="ChEBI" id="CHEBI:73682"/>
        <dbReference type="EC" id="2.7.7.87"/>
    </reaction>
</comment>
<proteinExistence type="inferred from homology"/>
<evidence type="ECO:0000256" key="6">
    <source>
        <dbReference type="ARBA" id="ARBA00022679"/>
    </source>
</evidence>
<feature type="binding site" evidence="14">
    <location>
        <position position="39"/>
    </location>
    <ligand>
        <name>L-threonine</name>
        <dbReference type="ChEBI" id="CHEBI:57926"/>
    </ligand>
</feature>
<comment type="function">
    <text evidence="13">Required for the formation of a threonylcarbamoyl group on adenosine at position 37 (t(6)A37) in tRNAs that read codons beginning with adenine.</text>
</comment>
<dbReference type="RefSeq" id="WP_165600299.1">
    <property type="nucleotide sequence ID" value="NZ_SORZ01000001.1"/>
</dbReference>
<keyword evidence="17" id="KW-1185">Reference proteome</keyword>
<dbReference type="GO" id="GO:0061710">
    <property type="term" value="F:L-threonylcarbamoyladenylate synthase"/>
    <property type="evidence" value="ECO:0007669"/>
    <property type="project" value="UniProtKB-EC"/>
</dbReference>
<feature type="binding site" evidence="14">
    <location>
        <position position="62"/>
    </location>
    <ligand>
        <name>ATP</name>
        <dbReference type="ChEBI" id="CHEBI:30616"/>
    </ligand>
</feature>
<dbReference type="NCBIfam" id="TIGR00057">
    <property type="entry name" value="L-threonylcarbamoyladenylate synthase"/>
    <property type="match status" value="1"/>
</dbReference>
<evidence type="ECO:0000259" key="15">
    <source>
        <dbReference type="PROSITE" id="PS51163"/>
    </source>
</evidence>
<dbReference type="GO" id="GO:0006450">
    <property type="term" value="P:regulation of translational fidelity"/>
    <property type="evidence" value="ECO:0007669"/>
    <property type="project" value="TreeGrafter"/>
</dbReference>
<keyword evidence="6 13" id="KW-0808">Transferase</keyword>